<evidence type="ECO:0008006" key="3">
    <source>
        <dbReference type="Google" id="ProtNLM"/>
    </source>
</evidence>
<keyword evidence="2" id="KW-1185">Reference proteome</keyword>
<protein>
    <recommendedName>
        <fullName evidence="3">Tetratricopeptide repeat-containing protein</fullName>
    </recommendedName>
</protein>
<evidence type="ECO:0000313" key="1">
    <source>
        <dbReference type="EMBL" id="MFD2532741.1"/>
    </source>
</evidence>
<reference evidence="2" key="1">
    <citation type="journal article" date="2019" name="Int. J. Syst. Evol. Microbiol.">
        <title>The Global Catalogue of Microorganisms (GCM) 10K type strain sequencing project: providing services to taxonomists for standard genome sequencing and annotation.</title>
        <authorList>
            <consortium name="The Broad Institute Genomics Platform"/>
            <consortium name="The Broad Institute Genome Sequencing Center for Infectious Disease"/>
            <person name="Wu L."/>
            <person name="Ma J."/>
        </authorList>
    </citation>
    <scope>NUCLEOTIDE SEQUENCE [LARGE SCALE GENOMIC DNA]</scope>
    <source>
        <strain evidence="2">KCTC 52042</strain>
    </source>
</reference>
<dbReference type="SUPFAM" id="SSF48452">
    <property type="entry name" value="TPR-like"/>
    <property type="match status" value="1"/>
</dbReference>
<sequence>MQQLPFNIPKSLSSFVEKFEEDPEKITQKLKKHLNKRGPDAVGHFLLSWFYHLQNKNKEAVTEALKAKTYAPGSPLMEHLHYFLVHPEKFEAAIPAYSYTSSKVKLQQGSRTSPILDLDRLIEMLEQVESKRIQIPADDEPFDDSDLSKEAEQVDDLVSETLAKIHTKQGRKKEAIKMYERLIDKNSDKADYYKEQIEKLKKA</sequence>
<dbReference type="Gene3D" id="1.25.40.10">
    <property type="entry name" value="Tetratricopeptide repeat domain"/>
    <property type="match status" value="1"/>
</dbReference>
<dbReference type="RefSeq" id="WP_390301716.1">
    <property type="nucleotide sequence ID" value="NZ_JBHULI010000024.1"/>
</dbReference>
<organism evidence="1 2">
    <name type="scientific">Gracilimonas halophila</name>
    <dbReference type="NCBI Taxonomy" id="1834464"/>
    <lineage>
        <taxon>Bacteria</taxon>
        <taxon>Pseudomonadati</taxon>
        <taxon>Balneolota</taxon>
        <taxon>Balneolia</taxon>
        <taxon>Balneolales</taxon>
        <taxon>Balneolaceae</taxon>
        <taxon>Gracilimonas</taxon>
    </lineage>
</organism>
<gene>
    <name evidence="1" type="ORF">ACFSVN_09815</name>
</gene>
<accession>A0ABW5JL05</accession>
<dbReference type="InterPro" id="IPR011990">
    <property type="entry name" value="TPR-like_helical_dom_sf"/>
</dbReference>
<dbReference type="EMBL" id="JBHULI010000024">
    <property type="protein sequence ID" value="MFD2532741.1"/>
    <property type="molecule type" value="Genomic_DNA"/>
</dbReference>
<proteinExistence type="predicted"/>
<dbReference type="Proteomes" id="UP001597460">
    <property type="component" value="Unassembled WGS sequence"/>
</dbReference>
<comment type="caution">
    <text evidence="1">The sequence shown here is derived from an EMBL/GenBank/DDBJ whole genome shotgun (WGS) entry which is preliminary data.</text>
</comment>
<evidence type="ECO:0000313" key="2">
    <source>
        <dbReference type="Proteomes" id="UP001597460"/>
    </source>
</evidence>
<name>A0ABW5JL05_9BACT</name>